<name>A0A8H7S0Q5_9FUNG</name>
<evidence type="ECO:0000256" key="1">
    <source>
        <dbReference type="SAM" id="MobiDB-lite"/>
    </source>
</evidence>
<dbReference type="GO" id="GO:0070876">
    <property type="term" value="C:SOSS complex"/>
    <property type="evidence" value="ECO:0007669"/>
    <property type="project" value="InterPro"/>
</dbReference>
<dbReference type="InterPro" id="IPR031821">
    <property type="entry name" value="SOSSC"/>
</dbReference>
<dbReference type="Proteomes" id="UP000646827">
    <property type="component" value="Unassembled WGS sequence"/>
</dbReference>
<keyword evidence="3" id="KW-1185">Reference proteome</keyword>
<dbReference type="GO" id="GO:0006281">
    <property type="term" value="P:DNA repair"/>
    <property type="evidence" value="ECO:0007669"/>
    <property type="project" value="InterPro"/>
</dbReference>
<feature type="compositionally biased region" description="Polar residues" evidence="1">
    <location>
        <begin position="32"/>
        <end position="44"/>
    </location>
</feature>
<feature type="region of interest" description="Disordered" evidence="1">
    <location>
        <begin position="1"/>
        <end position="50"/>
    </location>
</feature>
<accession>A0A8H7S0Q5</accession>
<dbReference type="OrthoDB" id="2241993at2759"/>
<evidence type="ECO:0000313" key="3">
    <source>
        <dbReference type="Proteomes" id="UP000646827"/>
    </source>
</evidence>
<reference evidence="2 3" key="1">
    <citation type="submission" date="2020-12" db="EMBL/GenBank/DDBJ databases">
        <title>Metabolic potential, ecology and presence of endohyphal bacteria is reflected in genomic diversity of Mucoromycotina.</title>
        <authorList>
            <person name="Muszewska A."/>
            <person name="Okrasinska A."/>
            <person name="Steczkiewicz K."/>
            <person name="Drgas O."/>
            <person name="Orlowska M."/>
            <person name="Perlinska-Lenart U."/>
            <person name="Aleksandrzak-Piekarczyk T."/>
            <person name="Szatraj K."/>
            <person name="Zielenkiewicz U."/>
            <person name="Pilsyk S."/>
            <person name="Malc E."/>
            <person name="Mieczkowski P."/>
            <person name="Kruszewska J.S."/>
            <person name="Biernat P."/>
            <person name="Pawlowska J."/>
        </authorList>
    </citation>
    <scope>NUCLEOTIDE SEQUENCE [LARGE SCALE GENOMIC DNA]</scope>
    <source>
        <strain evidence="2 3">CBS 142.35</strain>
    </source>
</reference>
<dbReference type="EMBL" id="JAEPRB010000154">
    <property type="protein sequence ID" value="KAG2220038.1"/>
    <property type="molecule type" value="Genomic_DNA"/>
</dbReference>
<feature type="compositionally biased region" description="Polar residues" evidence="1">
    <location>
        <begin position="1"/>
        <end position="25"/>
    </location>
</feature>
<comment type="caution">
    <text evidence="2">The sequence shown here is derived from an EMBL/GenBank/DDBJ whole genome shotgun (WGS) entry which is preliminary data.</text>
</comment>
<evidence type="ECO:0000313" key="2">
    <source>
        <dbReference type="EMBL" id="KAG2220038.1"/>
    </source>
</evidence>
<sequence>MSTQRQNSWTPLKKNIGQQRSTNTRPLPIQGSHGSETSTPNQQDEVMRKHSEEYNIRLTMKATMLQASTTSYGFYIPKSTKYDNFIIPAIPRVYQQQQQ</sequence>
<organism evidence="2 3">
    <name type="scientific">Circinella minor</name>
    <dbReference type="NCBI Taxonomy" id="1195481"/>
    <lineage>
        <taxon>Eukaryota</taxon>
        <taxon>Fungi</taxon>
        <taxon>Fungi incertae sedis</taxon>
        <taxon>Mucoromycota</taxon>
        <taxon>Mucoromycotina</taxon>
        <taxon>Mucoromycetes</taxon>
        <taxon>Mucorales</taxon>
        <taxon>Lichtheimiaceae</taxon>
        <taxon>Circinella</taxon>
    </lineage>
</organism>
<dbReference type="AlphaFoldDB" id="A0A8H7S0Q5"/>
<proteinExistence type="predicted"/>
<protein>
    <submittedName>
        <fullName evidence="2">Uncharacterized protein</fullName>
    </submittedName>
</protein>
<gene>
    <name evidence="2" type="ORF">INT45_012214</name>
</gene>
<dbReference type="Pfam" id="PF15925">
    <property type="entry name" value="SOSSC"/>
    <property type="match status" value="1"/>
</dbReference>